<dbReference type="EMBL" id="CADCVD010000101">
    <property type="protein sequence ID" value="CAA9448713.1"/>
    <property type="molecule type" value="Genomic_DNA"/>
</dbReference>
<accession>A0A6J4QT43</accession>
<protein>
    <submittedName>
        <fullName evidence="2">Uncharacterized protein</fullName>
    </submittedName>
</protein>
<evidence type="ECO:0000256" key="1">
    <source>
        <dbReference type="SAM" id="Phobius"/>
    </source>
</evidence>
<keyword evidence="1" id="KW-1133">Transmembrane helix</keyword>
<keyword evidence="1" id="KW-0812">Transmembrane</keyword>
<name>A0A6J4QT43_9ACTN</name>
<sequence length="43" mass="5115">MNPLQGRSVVLANNTNRDSDSAREGKRLLYFFIILFVKWFFIH</sequence>
<dbReference type="AlphaFoldDB" id="A0A6J4QT43"/>
<keyword evidence="1" id="KW-0472">Membrane</keyword>
<feature type="transmembrane region" description="Helical" evidence="1">
    <location>
        <begin position="27"/>
        <end position="42"/>
    </location>
</feature>
<gene>
    <name evidence="2" type="ORF">AVDCRST_MAG37-2103</name>
</gene>
<proteinExistence type="predicted"/>
<organism evidence="2">
    <name type="scientific">uncultured Rubrobacteraceae bacterium</name>
    <dbReference type="NCBI Taxonomy" id="349277"/>
    <lineage>
        <taxon>Bacteria</taxon>
        <taxon>Bacillati</taxon>
        <taxon>Actinomycetota</taxon>
        <taxon>Rubrobacteria</taxon>
        <taxon>Rubrobacterales</taxon>
        <taxon>Rubrobacteraceae</taxon>
        <taxon>environmental samples</taxon>
    </lineage>
</organism>
<reference evidence="2" key="1">
    <citation type="submission" date="2020-02" db="EMBL/GenBank/DDBJ databases">
        <authorList>
            <person name="Meier V. D."/>
        </authorList>
    </citation>
    <scope>NUCLEOTIDE SEQUENCE</scope>
    <source>
        <strain evidence="2">AVDCRST_MAG37</strain>
    </source>
</reference>
<evidence type="ECO:0000313" key="2">
    <source>
        <dbReference type="EMBL" id="CAA9448713.1"/>
    </source>
</evidence>